<keyword evidence="1" id="KW-0812">Transmembrane</keyword>
<evidence type="ECO:0000256" key="1">
    <source>
        <dbReference type="SAM" id="Phobius"/>
    </source>
</evidence>
<evidence type="ECO:0000313" key="3">
    <source>
        <dbReference type="EMBL" id="PIO42746.1"/>
    </source>
</evidence>
<feature type="transmembrane region" description="Helical" evidence="1">
    <location>
        <begin position="137"/>
        <end position="156"/>
    </location>
</feature>
<feature type="transmembrane region" description="Helical" evidence="1">
    <location>
        <begin position="89"/>
        <end position="107"/>
    </location>
</feature>
<feature type="transmembrane region" description="Helical" evidence="1">
    <location>
        <begin position="20"/>
        <end position="52"/>
    </location>
</feature>
<feature type="signal peptide" evidence="2">
    <location>
        <begin position="1"/>
        <end position="24"/>
    </location>
</feature>
<proteinExistence type="predicted"/>
<keyword evidence="2" id="KW-0732">Signal</keyword>
<feature type="transmembrane region" description="Helical" evidence="1">
    <location>
        <begin position="64"/>
        <end position="83"/>
    </location>
</feature>
<dbReference type="Proteomes" id="UP000232163">
    <property type="component" value="Unassembled WGS sequence"/>
</dbReference>
<dbReference type="AlphaFoldDB" id="A0A2N9VTC8"/>
<organism evidence="3 4">
    <name type="scientific">Phyllobacterium zundukense</name>
    <dbReference type="NCBI Taxonomy" id="1867719"/>
    <lineage>
        <taxon>Bacteria</taxon>
        <taxon>Pseudomonadati</taxon>
        <taxon>Pseudomonadota</taxon>
        <taxon>Alphaproteobacteria</taxon>
        <taxon>Hyphomicrobiales</taxon>
        <taxon>Phyllobacteriaceae</taxon>
        <taxon>Phyllobacterium</taxon>
    </lineage>
</organism>
<keyword evidence="1" id="KW-0472">Membrane</keyword>
<reference evidence="3 4" key="1">
    <citation type="journal article" date="2017" name="Int J Environ Stud">
        <title>Does the Miocene-Pliocene relict legume Oxytropis triphylla form nitrogen-fixing nodules with a combination of bacterial strains?</title>
        <authorList>
            <person name="Safronova V."/>
            <person name="Belimov A."/>
            <person name="Sazanova A."/>
            <person name="Kuznetsova I."/>
            <person name="Popova J."/>
            <person name="Andronov E."/>
            <person name="Verkhozina A."/>
            <person name="Tikhonovich I."/>
        </authorList>
    </citation>
    <scope>NUCLEOTIDE SEQUENCE [LARGE SCALE GENOMIC DNA]</scope>
    <source>
        <strain evidence="3 4">Tri-38</strain>
    </source>
</reference>
<dbReference type="RefSeq" id="WP_100000707.1">
    <property type="nucleotide sequence ID" value="NZ_CP017940.1"/>
</dbReference>
<accession>A0A2N9VTC8</accession>
<dbReference type="OrthoDB" id="8396882at2"/>
<sequence length="169" mass="16978">MTTNHNASSSSQSPLMSVAFTATAAATAALAIGASVALTLPAWAVFIGWVAFYTRGLSARDGAANLACVLIGIGFGMTAALAIGSLAPSLGSLALPLVVFGAAMVVVSLRAVPPLNNLLCYFLGMIAFFAAHLEPSLVAAGELGGASALGSFAGWVSHISQRRLLQSAN</sequence>
<feature type="chain" id="PRO_5014951776" description="DUF1097 domain-containing protein" evidence="2">
    <location>
        <begin position="25"/>
        <end position="169"/>
    </location>
</feature>
<keyword evidence="1" id="KW-1133">Transmembrane helix</keyword>
<dbReference type="Pfam" id="PF06496">
    <property type="entry name" value="DUF1097"/>
    <property type="match status" value="1"/>
</dbReference>
<dbReference type="KEGG" id="pht:BLM14_18080"/>
<evidence type="ECO:0000256" key="2">
    <source>
        <dbReference type="SAM" id="SignalP"/>
    </source>
</evidence>
<feature type="transmembrane region" description="Helical" evidence="1">
    <location>
        <begin position="114"/>
        <end position="131"/>
    </location>
</feature>
<evidence type="ECO:0008006" key="5">
    <source>
        <dbReference type="Google" id="ProtNLM"/>
    </source>
</evidence>
<comment type="caution">
    <text evidence="3">The sequence shown here is derived from an EMBL/GenBank/DDBJ whole genome shotgun (WGS) entry which is preliminary data.</text>
</comment>
<name>A0A2N9VTC8_9HYPH</name>
<dbReference type="EMBL" id="MZMT01000049">
    <property type="protein sequence ID" value="PIO42746.1"/>
    <property type="molecule type" value="Genomic_DNA"/>
</dbReference>
<protein>
    <recommendedName>
        <fullName evidence="5">DUF1097 domain-containing protein</fullName>
    </recommendedName>
</protein>
<evidence type="ECO:0000313" key="4">
    <source>
        <dbReference type="Proteomes" id="UP000232163"/>
    </source>
</evidence>
<gene>
    <name evidence="3" type="ORF">B5P45_20005</name>
</gene>
<keyword evidence="4" id="KW-1185">Reference proteome</keyword>
<dbReference type="InterPro" id="IPR009476">
    <property type="entry name" value="DUF1097"/>
</dbReference>